<gene>
    <name evidence="3" type="ORF">FF36_03347</name>
</gene>
<keyword evidence="2" id="KW-0812">Transmembrane</keyword>
<dbReference type="OrthoDB" id="3216929at2"/>
<dbReference type="Pfam" id="PF07332">
    <property type="entry name" value="Phage_holin_3_6"/>
    <property type="match status" value="1"/>
</dbReference>
<dbReference type="EMBL" id="JYFN01000025">
    <property type="protein sequence ID" value="KJE22278.1"/>
    <property type="molecule type" value="Genomic_DNA"/>
</dbReference>
<proteinExistence type="predicted"/>
<keyword evidence="4" id="KW-1185">Reference proteome</keyword>
<accession>A0A0D8BDE8</accession>
<evidence type="ECO:0000313" key="4">
    <source>
        <dbReference type="Proteomes" id="UP000032545"/>
    </source>
</evidence>
<dbReference type="AlphaFoldDB" id="A0A0D8BDE8"/>
<sequence>MTSTYRQQPDVTADPYPNDITAYRGGVDMAAPDESTQVLRTPAAPPTTAPPTTSSRAGQPTARQDGEGHSGGRGSTGQLVSEVVTDISTLFRQEVALAKAEVREEAKKAGKGAGMFAGAGGAGYFALLFALLAVMFGLGEVMALGWAALIVTVVLGAVAAVLALKGRSTVRRVHPAPTQTVETLREDVQWAQSRRR</sequence>
<feature type="transmembrane region" description="Helical" evidence="2">
    <location>
        <begin position="144"/>
        <end position="164"/>
    </location>
</feature>
<name>A0A0D8BDE8_9ACTN</name>
<comment type="caution">
    <text evidence="3">The sequence shown here is derived from an EMBL/GenBank/DDBJ whole genome shotgun (WGS) entry which is preliminary data.</text>
</comment>
<feature type="compositionally biased region" description="Polar residues" evidence="1">
    <location>
        <begin position="1"/>
        <end position="10"/>
    </location>
</feature>
<feature type="transmembrane region" description="Helical" evidence="2">
    <location>
        <begin position="113"/>
        <end position="138"/>
    </location>
</feature>
<evidence type="ECO:0008006" key="5">
    <source>
        <dbReference type="Google" id="ProtNLM"/>
    </source>
</evidence>
<dbReference type="Proteomes" id="UP000032545">
    <property type="component" value="Unassembled WGS sequence"/>
</dbReference>
<evidence type="ECO:0000313" key="3">
    <source>
        <dbReference type="EMBL" id="KJE22278.1"/>
    </source>
</evidence>
<organism evidence="3 4">
    <name type="scientific">Frankia torreyi</name>
    <dbReference type="NCBI Taxonomy" id="1856"/>
    <lineage>
        <taxon>Bacteria</taxon>
        <taxon>Bacillati</taxon>
        <taxon>Actinomycetota</taxon>
        <taxon>Actinomycetes</taxon>
        <taxon>Frankiales</taxon>
        <taxon>Frankiaceae</taxon>
        <taxon>Frankia</taxon>
    </lineage>
</organism>
<dbReference type="RefSeq" id="WP_044885955.1">
    <property type="nucleotide sequence ID" value="NZ_JYFN01000025.1"/>
</dbReference>
<evidence type="ECO:0000256" key="1">
    <source>
        <dbReference type="SAM" id="MobiDB-lite"/>
    </source>
</evidence>
<evidence type="ECO:0000256" key="2">
    <source>
        <dbReference type="SAM" id="Phobius"/>
    </source>
</evidence>
<protein>
    <recommendedName>
        <fullName evidence="5">Superfamily III holin-X</fullName>
    </recommendedName>
</protein>
<keyword evidence="2" id="KW-0472">Membrane</keyword>
<reference evidence="3 4" key="2">
    <citation type="journal article" date="2016" name="Genome Announc.">
        <title>Permanent Draft Genome Sequences for Two Variants of Frankia sp. Strain CpI1, the First Frankia Strain Isolated from Root Nodules of Comptonia peregrina.</title>
        <authorList>
            <person name="Oshone R."/>
            <person name="Hurst S.G.IV."/>
            <person name="Abebe-Akele F."/>
            <person name="Simpson S."/>
            <person name="Morris K."/>
            <person name="Thomas W.K."/>
            <person name="Tisa L.S."/>
        </authorList>
    </citation>
    <scope>NUCLEOTIDE SEQUENCE [LARGE SCALE GENOMIC DNA]</scope>
    <source>
        <strain evidence="4">CpI1-S</strain>
    </source>
</reference>
<dbReference type="InterPro" id="IPR009937">
    <property type="entry name" value="Phage_holin_3_6"/>
</dbReference>
<feature type="region of interest" description="Disordered" evidence="1">
    <location>
        <begin position="1"/>
        <end position="78"/>
    </location>
</feature>
<keyword evidence="2" id="KW-1133">Transmembrane helix</keyword>
<dbReference type="PATRIC" id="fig|1502723.3.peg.2777"/>
<reference evidence="4" key="1">
    <citation type="submission" date="2015-02" db="EMBL/GenBank/DDBJ databases">
        <title>Draft Genome of Frankia sp. CpI1-S.</title>
        <authorList>
            <person name="Oshone R.T."/>
            <person name="Ngom M."/>
            <person name="Ghodhbane-Gtari F."/>
            <person name="Gtari M."/>
            <person name="Morris K."/>
            <person name="Thomas K."/>
            <person name="Sen A."/>
            <person name="Tisa L.S."/>
        </authorList>
    </citation>
    <scope>NUCLEOTIDE SEQUENCE [LARGE SCALE GENOMIC DNA]</scope>
    <source>
        <strain evidence="4">CpI1-S</strain>
    </source>
</reference>